<dbReference type="GO" id="GO:0003677">
    <property type="term" value="F:DNA binding"/>
    <property type="evidence" value="ECO:0007669"/>
    <property type="project" value="InterPro"/>
</dbReference>
<reference evidence="3" key="1">
    <citation type="submission" date="2020-02" db="EMBL/GenBank/DDBJ databases">
        <authorList>
            <person name="Meier V. D."/>
        </authorList>
    </citation>
    <scope>NUCLEOTIDE SEQUENCE</scope>
    <source>
        <strain evidence="3">AVDCRST_MAG14</strain>
    </source>
</reference>
<keyword evidence="1" id="KW-0233">DNA recombination</keyword>
<accession>A0A6J4R241</accession>
<protein>
    <recommendedName>
        <fullName evidence="2">Tyr recombinase domain-containing protein</fullName>
    </recommendedName>
</protein>
<dbReference type="AlphaFoldDB" id="A0A6J4R241"/>
<organism evidence="3">
    <name type="scientific">uncultured Rubrobacteraceae bacterium</name>
    <dbReference type="NCBI Taxonomy" id="349277"/>
    <lineage>
        <taxon>Bacteria</taxon>
        <taxon>Bacillati</taxon>
        <taxon>Actinomycetota</taxon>
        <taxon>Rubrobacteria</taxon>
        <taxon>Rubrobacterales</taxon>
        <taxon>Rubrobacteraceae</taxon>
        <taxon>environmental samples</taxon>
    </lineage>
</organism>
<dbReference type="InterPro" id="IPR002104">
    <property type="entry name" value="Integrase_catalytic"/>
</dbReference>
<evidence type="ECO:0000313" key="3">
    <source>
        <dbReference type="EMBL" id="CAA9462019.1"/>
    </source>
</evidence>
<dbReference type="Gene3D" id="1.10.443.10">
    <property type="entry name" value="Intergrase catalytic core"/>
    <property type="match status" value="1"/>
</dbReference>
<evidence type="ECO:0000259" key="2">
    <source>
        <dbReference type="PROSITE" id="PS51898"/>
    </source>
</evidence>
<dbReference type="SUPFAM" id="SSF56349">
    <property type="entry name" value="DNA breaking-rejoining enzymes"/>
    <property type="match status" value="1"/>
</dbReference>
<gene>
    <name evidence="3" type="ORF">AVDCRST_MAG14-2604</name>
</gene>
<dbReference type="GO" id="GO:0006310">
    <property type="term" value="P:DNA recombination"/>
    <property type="evidence" value="ECO:0007669"/>
    <property type="project" value="UniProtKB-KW"/>
</dbReference>
<evidence type="ECO:0000256" key="1">
    <source>
        <dbReference type="ARBA" id="ARBA00023172"/>
    </source>
</evidence>
<dbReference type="Pfam" id="PF00589">
    <property type="entry name" value="Phage_integrase"/>
    <property type="match status" value="1"/>
</dbReference>
<proteinExistence type="predicted"/>
<sequence>MEALKRHRVRQAEEKLKVGSLYQNQGLAFAGEIGNLINPSNLRQRSFASLLKRAGLPPITFHNRRHTCASLLFQRNIHPKFVQELLGYASVAITLGTYSYILPGMGGEAADAIGEALG</sequence>
<feature type="domain" description="Tyr recombinase" evidence="2">
    <location>
        <begin position="1"/>
        <end position="111"/>
    </location>
</feature>
<dbReference type="InterPro" id="IPR013762">
    <property type="entry name" value="Integrase-like_cat_sf"/>
</dbReference>
<dbReference type="GO" id="GO:0015074">
    <property type="term" value="P:DNA integration"/>
    <property type="evidence" value="ECO:0007669"/>
    <property type="project" value="InterPro"/>
</dbReference>
<dbReference type="InterPro" id="IPR011010">
    <property type="entry name" value="DNA_brk_join_enz"/>
</dbReference>
<dbReference type="EMBL" id="CADCVG010000110">
    <property type="protein sequence ID" value="CAA9462019.1"/>
    <property type="molecule type" value="Genomic_DNA"/>
</dbReference>
<dbReference type="PROSITE" id="PS51898">
    <property type="entry name" value="TYR_RECOMBINASE"/>
    <property type="match status" value="1"/>
</dbReference>
<name>A0A6J4R241_9ACTN</name>